<gene>
    <name evidence="3" type="ORF">HHL28_15705</name>
</gene>
<protein>
    <submittedName>
        <fullName evidence="3">Uncharacterized protein</fullName>
    </submittedName>
</protein>
<feature type="region of interest" description="Disordered" evidence="1">
    <location>
        <begin position="1"/>
        <end position="23"/>
    </location>
</feature>
<evidence type="ECO:0000256" key="1">
    <source>
        <dbReference type="SAM" id="MobiDB-lite"/>
    </source>
</evidence>
<proteinExistence type="predicted"/>
<feature type="transmembrane region" description="Helical" evidence="2">
    <location>
        <begin position="282"/>
        <end position="307"/>
    </location>
</feature>
<accession>A0A858RAE4</accession>
<feature type="transmembrane region" description="Helical" evidence="2">
    <location>
        <begin position="75"/>
        <end position="94"/>
    </location>
</feature>
<feature type="compositionally biased region" description="Polar residues" evidence="1">
    <location>
        <begin position="1"/>
        <end position="11"/>
    </location>
</feature>
<feature type="transmembrane region" description="Helical" evidence="2">
    <location>
        <begin position="114"/>
        <end position="132"/>
    </location>
</feature>
<keyword evidence="2" id="KW-0472">Membrane</keyword>
<name>A0A858RAE4_9PROT</name>
<dbReference type="AlphaFoldDB" id="A0A858RAE4"/>
<keyword evidence="2" id="KW-1133">Transmembrane helix</keyword>
<feature type="transmembrane region" description="Helical" evidence="2">
    <location>
        <begin position="251"/>
        <end position="270"/>
    </location>
</feature>
<sequence>MTGLDSTQLDVQQKPHVDNAGLGQNENFDILGKMAADRKLRDEKSRRSGKLMKTIKSDINKTYTDFLAPETEGSILGYSWAPAMVFIIAAIHRFFLVEYIDNSYRSQYENIVELAMIAGGSGYIFLILIFLFRRLAFYLNDHKSYGSEKKLDSSLMNTTDSSDRFENKDVSSREHHYNIEHNLGKYSALSSKNTDDQGLSADVLQPIQSLLSDVPGLHSIILRSLYFELQRAKDRLAAEVESLTRRGNVNLLIGIAISTLGIGILIFSLSDFNQSEMSGSKFWIYFIPRSSVALLVEIIAFFFLNLYRASLSEIKYFQNEITNLDMRLVALLASTADPKGKAFVDAGKELLKVDRNQRLKKGESTIEIEREKLNPAPFEKMFDKMLDTAVKLRGEGKGGKAGE</sequence>
<evidence type="ECO:0000313" key="4">
    <source>
        <dbReference type="Proteomes" id="UP000501891"/>
    </source>
</evidence>
<dbReference type="KEGG" id="acru:HHL28_15705"/>
<organism evidence="3 4">
    <name type="scientific">Aerophototrophica crusticola</name>
    <dbReference type="NCBI Taxonomy" id="1709002"/>
    <lineage>
        <taxon>Bacteria</taxon>
        <taxon>Pseudomonadati</taxon>
        <taxon>Pseudomonadota</taxon>
        <taxon>Alphaproteobacteria</taxon>
        <taxon>Rhodospirillales</taxon>
        <taxon>Rhodospirillaceae</taxon>
        <taxon>Aerophototrophica</taxon>
    </lineage>
</organism>
<dbReference type="Proteomes" id="UP000501891">
    <property type="component" value="Chromosome"/>
</dbReference>
<dbReference type="EMBL" id="CP051775">
    <property type="protein sequence ID" value="QJE74327.1"/>
    <property type="molecule type" value="Genomic_DNA"/>
</dbReference>
<keyword evidence="4" id="KW-1185">Reference proteome</keyword>
<keyword evidence="2" id="KW-0812">Transmembrane</keyword>
<evidence type="ECO:0000256" key="2">
    <source>
        <dbReference type="SAM" id="Phobius"/>
    </source>
</evidence>
<reference evidence="3" key="1">
    <citation type="submission" date="2020-04" db="EMBL/GenBank/DDBJ databases">
        <title>A desert anoxygenic phototrophic bacterium fixes CO2 using RubisCO under aerobic conditions.</title>
        <authorList>
            <person name="Tang K."/>
        </authorList>
    </citation>
    <scope>NUCLEOTIDE SEQUENCE [LARGE SCALE GENOMIC DNA]</scope>
    <source>
        <strain evidence="3">MIMtkB3</strain>
    </source>
</reference>
<evidence type="ECO:0000313" key="3">
    <source>
        <dbReference type="EMBL" id="QJE74327.1"/>
    </source>
</evidence>